<evidence type="ECO:0000256" key="1">
    <source>
        <dbReference type="SAM" id="MobiDB-lite"/>
    </source>
</evidence>
<feature type="region of interest" description="Disordered" evidence="1">
    <location>
        <begin position="1"/>
        <end position="57"/>
    </location>
</feature>
<dbReference type="OrthoDB" id="2138699at2"/>
<proteinExistence type="predicted"/>
<name>A0A417YMB7_9BACI</name>
<protein>
    <submittedName>
        <fullName evidence="2">DUF5068 domain-containing protein</fullName>
    </submittedName>
</protein>
<dbReference type="Pfam" id="PF16781">
    <property type="entry name" value="DUF5068"/>
    <property type="match status" value="1"/>
</dbReference>
<dbReference type="Proteomes" id="UP000285456">
    <property type="component" value="Unassembled WGS sequence"/>
</dbReference>
<sequence>MVLTACGNGDEENEGSEASAEEPEEEVMGDETEEEPDQAEEEKIEENEEEPADTNKEGSFSELITYMEEETQGIANVLYENNNSQSHDMEGISLTLDAYTLVELTDFHRDFAIPFDDQNNGAVIIAQYTVKNDTDENVHYMPSLYMTYVGADKDLNNHRYLLPEEEQLPTLLSPNNEYLLEAGQELTGYYAYPIGEDRLVDVLEVGAVDVGVPKPQTDKDDFSTTFGSEGRFSFPLDAENAEKEEQTASQGFYEDKATADNMGDKEMLESEEGIGKSEDVDQASVTLEGYQFTNFVPNADEAPRFQSDEVVLLTVRFTIDNGYDEDISKSSISSNLYLNDGKQWTLNEGMLLPYGYGDVIPANDSDELLQVFLLDQEQYEKIWKDKSFEMEIGPMRNIDGEDISKGAEAKFKLK</sequence>
<keyword evidence="3" id="KW-1185">Reference proteome</keyword>
<dbReference type="AlphaFoldDB" id="A0A417YMB7"/>
<reference evidence="2 3" key="1">
    <citation type="journal article" date="2007" name="Int. J. Syst. Evol. Microbiol.">
        <title>Oceanobacillus profundus sp. nov., isolated from a deep-sea sediment core.</title>
        <authorList>
            <person name="Kim Y.G."/>
            <person name="Choi D.H."/>
            <person name="Hyun S."/>
            <person name="Cho B.C."/>
        </authorList>
    </citation>
    <scope>NUCLEOTIDE SEQUENCE [LARGE SCALE GENOMIC DNA]</scope>
    <source>
        <strain evidence="2 3">DSM 18246</strain>
    </source>
</reference>
<dbReference type="Gene3D" id="2.60.40.4170">
    <property type="match status" value="1"/>
</dbReference>
<evidence type="ECO:0000313" key="3">
    <source>
        <dbReference type="Proteomes" id="UP000285456"/>
    </source>
</evidence>
<dbReference type="InterPro" id="IPR031888">
    <property type="entry name" value="DUF5068"/>
</dbReference>
<comment type="caution">
    <text evidence="2">The sequence shown here is derived from an EMBL/GenBank/DDBJ whole genome shotgun (WGS) entry which is preliminary data.</text>
</comment>
<gene>
    <name evidence="2" type="ORF">D1B32_04565</name>
</gene>
<feature type="compositionally biased region" description="Acidic residues" evidence="1">
    <location>
        <begin position="9"/>
        <end position="52"/>
    </location>
</feature>
<dbReference type="EMBL" id="QWEH01000002">
    <property type="protein sequence ID" value="RHW34637.1"/>
    <property type="molecule type" value="Genomic_DNA"/>
</dbReference>
<accession>A0A417YMB7</accession>
<evidence type="ECO:0000313" key="2">
    <source>
        <dbReference type="EMBL" id="RHW34637.1"/>
    </source>
</evidence>
<organism evidence="2 3">
    <name type="scientific">Oceanobacillus profundus</name>
    <dbReference type="NCBI Taxonomy" id="372463"/>
    <lineage>
        <taxon>Bacteria</taxon>
        <taxon>Bacillati</taxon>
        <taxon>Bacillota</taxon>
        <taxon>Bacilli</taxon>
        <taxon>Bacillales</taxon>
        <taxon>Bacillaceae</taxon>
        <taxon>Oceanobacillus</taxon>
    </lineage>
</organism>